<sequence>MHHLLAILCGVCVLLPASALKHHILTKSWDEAQSDCLEYLRIESSRAVPFLAHRYEDDQTTKELIFCIALNLRIYDATQNVLRVELLRQFFTPDVNDTLYVNRTNDCLLRVQTPPKENSYYGRNPYVGAIESVHGIFRCFYYYYGNFNRNAPALPPTALEVKQIQQECAKIIGIPVGLLRCGSHLKAHPAYISESNRSKTH</sequence>
<dbReference type="GO" id="GO:0007608">
    <property type="term" value="P:sensory perception of smell"/>
    <property type="evidence" value="ECO:0007669"/>
    <property type="project" value="TreeGrafter"/>
</dbReference>
<proteinExistence type="inferred from homology"/>
<keyword evidence="3" id="KW-0964">Secreted</keyword>
<dbReference type="VEuPathDB" id="VectorBase:AFUN2_001535"/>
<comment type="similarity">
    <text evidence="2">Belongs to the PBP/GOBP family.</text>
</comment>
<dbReference type="InterPro" id="IPR006170">
    <property type="entry name" value="PBP/GOBP"/>
</dbReference>
<evidence type="ECO:0000256" key="6">
    <source>
        <dbReference type="SAM" id="SignalP"/>
    </source>
</evidence>
<dbReference type="PANTHER" id="PTHR11857">
    <property type="entry name" value="ODORANT BINDING PROTEIN-RELATED"/>
    <property type="match status" value="1"/>
</dbReference>
<name>A0A182R9X4_ANOFN</name>
<evidence type="ECO:0000256" key="5">
    <source>
        <dbReference type="ARBA" id="ARBA00023157"/>
    </source>
</evidence>
<dbReference type="PANTHER" id="PTHR11857:SF46">
    <property type="entry name" value="GENERAL ODORANT-BINDING PROTEIN 99A-RELATED"/>
    <property type="match status" value="1"/>
</dbReference>
<comment type="subcellular location">
    <subcellularLocation>
        <location evidence="1">Secreted</location>
    </subcellularLocation>
</comment>
<feature type="chain" id="PRO_5030024154" evidence="6">
    <location>
        <begin position="20"/>
        <end position="201"/>
    </location>
</feature>
<feature type="signal peptide" evidence="6">
    <location>
        <begin position="1"/>
        <end position="19"/>
    </location>
</feature>
<evidence type="ECO:0000256" key="2">
    <source>
        <dbReference type="ARBA" id="ARBA00008098"/>
    </source>
</evidence>
<dbReference type="CDD" id="cd23992">
    <property type="entry name" value="PBP_GOBP"/>
    <property type="match status" value="1"/>
</dbReference>
<keyword evidence="4 6" id="KW-0732">Signal</keyword>
<dbReference type="GO" id="GO:0005615">
    <property type="term" value="C:extracellular space"/>
    <property type="evidence" value="ECO:0007669"/>
    <property type="project" value="TreeGrafter"/>
</dbReference>
<evidence type="ECO:0000256" key="4">
    <source>
        <dbReference type="ARBA" id="ARBA00022729"/>
    </source>
</evidence>
<dbReference type="Gene3D" id="1.10.238.20">
    <property type="entry name" value="Pheromone/general odorant binding protein domain"/>
    <property type="match status" value="1"/>
</dbReference>
<dbReference type="Pfam" id="PF01395">
    <property type="entry name" value="PBP_GOBP"/>
    <property type="match status" value="1"/>
</dbReference>
<organism evidence="7">
    <name type="scientific">Anopheles funestus</name>
    <name type="common">African malaria mosquito</name>
    <dbReference type="NCBI Taxonomy" id="62324"/>
    <lineage>
        <taxon>Eukaryota</taxon>
        <taxon>Metazoa</taxon>
        <taxon>Ecdysozoa</taxon>
        <taxon>Arthropoda</taxon>
        <taxon>Hexapoda</taxon>
        <taxon>Insecta</taxon>
        <taxon>Pterygota</taxon>
        <taxon>Neoptera</taxon>
        <taxon>Endopterygota</taxon>
        <taxon>Diptera</taxon>
        <taxon>Nematocera</taxon>
        <taxon>Culicoidea</taxon>
        <taxon>Culicidae</taxon>
        <taxon>Anophelinae</taxon>
        <taxon>Anopheles</taxon>
    </lineage>
</organism>
<dbReference type="EnsemblMetazoa" id="AFUN002983-RA">
    <property type="protein sequence ID" value="AFUN002983-PA"/>
    <property type="gene ID" value="AFUN002983"/>
</dbReference>
<dbReference type="VEuPathDB" id="VectorBase:AFUN002983"/>
<dbReference type="InterPro" id="IPR036728">
    <property type="entry name" value="PBP_GOBP_sf"/>
</dbReference>
<dbReference type="SUPFAM" id="SSF47565">
    <property type="entry name" value="Insect pheromone/odorant-binding proteins"/>
    <property type="match status" value="1"/>
</dbReference>
<dbReference type="STRING" id="62324.A0A182R9X4"/>
<evidence type="ECO:0000313" key="7">
    <source>
        <dbReference type="EnsemblMetazoa" id="AFUN002983-PA"/>
    </source>
</evidence>
<evidence type="ECO:0000256" key="1">
    <source>
        <dbReference type="ARBA" id="ARBA00004613"/>
    </source>
</evidence>
<accession>A0A182R9X4</accession>
<keyword evidence="5" id="KW-1015">Disulfide bond</keyword>
<dbReference type="GO" id="GO:0005549">
    <property type="term" value="F:odorant binding"/>
    <property type="evidence" value="ECO:0007669"/>
    <property type="project" value="InterPro"/>
</dbReference>
<dbReference type="AlphaFoldDB" id="A0A182R9X4"/>
<evidence type="ECO:0000256" key="3">
    <source>
        <dbReference type="ARBA" id="ARBA00022525"/>
    </source>
</evidence>
<reference evidence="7" key="1">
    <citation type="submission" date="2020-05" db="UniProtKB">
        <authorList>
            <consortium name="EnsemblMetazoa"/>
        </authorList>
    </citation>
    <scope>IDENTIFICATION</scope>
    <source>
        <strain evidence="7">FUMOZ</strain>
    </source>
</reference>
<protein>
    <submittedName>
        <fullName evidence="7">Uncharacterized protein</fullName>
    </submittedName>
</protein>